<dbReference type="EMBL" id="JABWRE010000001">
    <property type="protein sequence ID" value="MBC3439535.1"/>
    <property type="molecule type" value="Genomic_DNA"/>
</dbReference>
<name>A0A923FW33_9PSED</name>
<accession>A0A923FW33</accession>
<proteinExistence type="predicted"/>
<evidence type="ECO:0000313" key="2">
    <source>
        <dbReference type="EMBL" id="MBV4538768.1"/>
    </source>
</evidence>
<protein>
    <submittedName>
        <fullName evidence="1">MarR family transcriptional regulator</fullName>
    </submittedName>
</protein>
<reference evidence="2" key="3">
    <citation type="submission" date="2021-06" db="EMBL/GenBank/DDBJ databases">
        <title>Updating the genus Pseudomonas: Description of 43 new species and partition of the Pseudomonas putida group.</title>
        <authorList>
            <person name="Girard L."/>
            <person name="Lood C."/>
            <person name="Vandamme P."/>
            <person name="Rokni-Zadeh H."/>
            <person name="Van Noort V."/>
            <person name="Hofte M."/>
            <person name="Lavigne R."/>
            <person name="De Mot R."/>
        </authorList>
    </citation>
    <scope>NUCLEOTIDE SEQUENCE</scope>
    <source>
        <strain evidence="2">SWRI10</strain>
    </source>
</reference>
<dbReference type="EMBL" id="JABWRE020000001">
    <property type="protein sequence ID" value="MBV4538768.1"/>
    <property type="molecule type" value="Genomic_DNA"/>
</dbReference>
<dbReference type="RefSeq" id="WP_186553103.1">
    <property type="nucleotide sequence ID" value="NZ_JABWRE020000001.1"/>
</dbReference>
<gene>
    <name evidence="2" type="ORF">HU737_022680</name>
    <name evidence="1" type="ORF">HU737_02500</name>
</gene>
<organism evidence="1">
    <name type="scientific">Pseudomonas urmiensis</name>
    <dbReference type="NCBI Taxonomy" id="2745493"/>
    <lineage>
        <taxon>Bacteria</taxon>
        <taxon>Pseudomonadati</taxon>
        <taxon>Pseudomonadota</taxon>
        <taxon>Gammaproteobacteria</taxon>
        <taxon>Pseudomonadales</taxon>
        <taxon>Pseudomonadaceae</taxon>
        <taxon>Pseudomonas</taxon>
    </lineage>
</organism>
<reference evidence="1" key="1">
    <citation type="journal article" date="2020" name="Microorganisms">
        <title>Reliable Identification of Environmental Pseudomonas Isolates Using the rpoD Gene.</title>
        <authorList>
            <consortium name="The Broad Institute Genome Sequencing Platform"/>
            <person name="Girard L."/>
            <person name="Lood C."/>
            <person name="Rokni-Zadeh H."/>
            <person name="van Noort V."/>
            <person name="Lavigne R."/>
            <person name="De Mot R."/>
        </authorList>
    </citation>
    <scope>NUCLEOTIDE SEQUENCE</scope>
    <source>
        <strain evidence="1">SWRI10</strain>
    </source>
</reference>
<dbReference type="Proteomes" id="UP000599879">
    <property type="component" value="Unassembled WGS sequence"/>
</dbReference>
<evidence type="ECO:0000313" key="1">
    <source>
        <dbReference type="EMBL" id="MBC3439535.1"/>
    </source>
</evidence>
<sequence>MVAKSEWAKMPIRWVHEEGLVAFRGRSTKRITNSFLPAWPPETDNLQLRNESLAALKLYLVLCCRADFSTGMAKVTYTELCKLGVMSRAVVARSLQRLEVAGLIKRETGALKNGSLIRLENWNDAYGWGKIPKLWLYDGNHGRMLLLSEFNFTQLSFHAIKIFIAILASRDRRGIATISYDRLSACTGVPRHHIADAVTRLYDMRLISFRPGEFHSEHEFDRTNRYLVRGFGTRWSALEEEKSAPRSGTARQRPSPVDVASTLAFVKPAGN</sequence>
<reference evidence="1" key="2">
    <citation type="submission" date="2020-07" db="EMBL/GenBank/DDBJ databases">
        <authorList>
            <person name="Lood C."/>
            <person name="Girard L."/>
        </authorList>
    </citation>
    <scope>NUCLEOTIDE SEQUENCE</scope>
    <source>
        <strain evidence="1">SWRI10</strain>
    </source>
</reference>
<comment type="caution">
    <text evidence="1">The sequence shown here is derived from an EMBL/GenBank/DDBJ whole genome shotgun (WGS) entry which is preliminary data.</text>
</comment>
<dbReference type="AlphaFoldDB" id="A0A923FW33"/>